<dbReference type="Proteomes" id="UP001597369">
    <property type="component" value="Unassembled WGS sequence"/>
</dbReference>
<gene>
    <name evidence="2" type="ORF">ACFSKU_04115</name>
</gene>
<dbReference type="RefSeq" id="WP_229962795.1">
    <property type="nucleotide sequence ID" value="NZ_JAJJWI010000033.1"/>
</dbReference>
<evidence type="ECO:0000313" key="2">
    <source>
        <dbReference type="EMBL" id="MFD2066055.1"/>
    </source>
</evidence>
<accession>A0ABW4WW04</accession>
<keyword evidence="3" id="KW-1185">Reference proteome</keyword>
<comment type="caution">
    <text evidence="2">The sequence shown here is derived from an EMBL/GenBank/DDBJ whole genome shotgun (WGS) entry which is preliminary data.</text>
</comment>
<organism evidence="2 3">
    <name type="scientific">Pontibacter silvestris</name>
    <dbReference type="NCBI Taxonomy" id="2305183"/>
    <lineage>
        <taxon>Bacteria</taxon>
        <taxon>Pseudomonadati</taxon>
        <taxon>Bacteroidota</taxon>
        <taxon>Cytophagia</taxon>
        <taxon>Cytophagales</taxon>
        <taxon>Hymenobacteraceae</taxon>
        <taxon>Pontibacter</taxon>
    </lineage>
</organism>
<sequence length="99" mass="10844">MGTLGATMSPGAGRRCSENRVPRLMHTRGIDAERKKRFMVPLIPGTACQWQKNSLTGSLLSAGLMKSEPPYHFSLDLGRLAIPGTVLDLFSRKVVGWSM</sequence>
<reference evidence="3" key="1">
    <citation type="journal article" date="2019" name="Int. J. Syst. Evol. Microbiol.">
        <title>The Global Catalogue of Microorganisms (GCM) 10K type strain sequencing project: providing services to taxonomists for standard genome sequencing and annotation.</title>
        <authorList>
            <consortium name="The Broad Institute Genomics Platform"/>
            <consortium name="The Broad Institute Genome Sequencing Center for Infectious Disease"/>
            <person name="Wu L."/>
            <person name="Ma J."/>
        </authorList>
    </citation>
    <scope>NUCLEOTIDE SEQUENCE [LARGE SCALE GENOMIC DNA]</scope>
    <source>
        <strain evidence="3">JCM 16545</strain>
    </source>
</reference>
<name>A0ABW4WW04_9BACT</name>
<protein>
    <submittedName>
        <fullName evidence="2">Uncharacterized protein</fullName>
    </submittedName>
</protein>
<dbReference type="EMBL" id="JBHUHV010000016">
    <property type="protein sequence ID" value="MFD2066055.1"/>
    <property type="molecule type" value="Genomic_DNA"/>
</dbReference>
<proteinExistence type="predicted"/>
<feature type="region of interest" description="Disordered" evidence="1">
    <location>
        <begin position="1"/>
        <end position="20"/>
    </location>
</feature>
<evidence type="ECO:0000256" key="1">
    <source>
        <dbReference type="SAM" id="MobiDB-lite"/>
    </source>
</evidence>
<evidence type="ECO:0000313" key="3">
    <source>
        <dbReference type="Proteomes" id="UP001597369"/>
    </source>
</evidence>